<evidence type="ECO:0000259" key="4">
    <source>
        <dbReference type="PROSITE" id="PS01124"/>
    </source>
</evidence>
<dbReference type="Proteomes" id="UP000238042">
    <property type="component" value="Unassembled WGS sequence"/>
</dbReference>
<dbReference type="Pfam" id="PF12833">
    <property type="entry name" value="HTH_18"/>
    <property type="match status" value="1"/>
</dbReference>
<protein>
    <submittedName>
        <fullName evidence="5">AraC family transcriptional regulator</fullName>
    </submittedName>
</protein>
<dbReference type="OrthoDB" id="952277at2"/>
<dbReference type="SMART" id="SM00342">
    <property type="entry name" value="HTH_ARAC"/>
    <property type="match status" value="1"/>
</dbReference>
<evidence type="ECO:0000256" key="3">
    <source>
        <dbReference type="ARBA" id="ARBA00023163"/>
    </source>
</evidence>
<dbReference type="Gene3D" id="3.30.70.100">
    <property type="match status" value="1"/>
</dbReference>
<name>A0A2S8AED9_9FLAO</name>
<comment type="caution">
    <text evidence="5">The sequence shown here is derived from an EMBL/GenBank/DDBJ whole genome shotgun (WGS) entry which is preliminary data.</text>
</comment>
<dbReference type="GO" id="GO:0003700">
    <property type="term" value="F:DNA-binding transcription factor activity"/>
    <property type="evidence" value="ECO:0007669"/>
    <property type="project" value="InterPro"/>
</dbReference>
<keyword evidence="1" id="KW-0805">Transcription regulation</keyword>
<dbReference type="PANTHER" id="PTHR43280">
    <property type="entry name" value="ARAC-FAMILY TRANSCRIPTIONAL REGULATOR"/>
    <property type="match status" value="1"/>
</dbReference>
<dbReference type="SUPFAM" id="SSF46689">
    <property type="entry name" value="Homeodomain-like"/>
    <property type="match status" value="1"/>
</dbReference>
<reference evidence="5 6" key="1">
    <citation type="submission" date="2018-02" db="EMBL/GenBank/DDBJ databases">
        <title>Genome sequences of Apibacter spp., gut symbionts of Asian honey bees.</title>
        <authorList>
            <person name="Kwong W.K."/>
            <person name="Steele M.I."/>
            <person name="Moran N.A."/>
        </authorList>
    </citation>
    <scope>NUCLEOTIDE SEQUENCE [LARGE SCALE GENOMIC DNA]</scope>
    <source>
        <strain evidence="6">wkB301</strain>
    </source>
</reference>
<feature type="domain" description="HTH araC/xylS-type" evidence="4">
    <location>
        <begin position="72"/>
        <end position="175"/>
    </location>
</feature>
<evidence type="ECO:0000313" key="5">
    <source>
        <dbReference type="EMBL" id="PQL93475.1"/>
    </source>
</evidence>
<dbReference type="AlphaFoldDB" id="A0A2S8AED9"/>
<proteinExistence type="predicted"/>
<dbReference type="GO" id="GO:0043565">
    <property type="term" value="F:sequence-specific DNA binding"/>
    <property type="evidence" value="ECO:0007669"/>
    <property type="project" value="InterPro"/>
</dbReference>
<keyword evidence="2" id="KW-0238">DNA-binding</keyword>
<dbReference type="PROSITE" id="PS01124">
    <property type="entry name" value="HTH_ARAC_FAMILY_2"/>
    <property type="match status" value="1"/>
</dbReference>
<dbReference type="PANTHER" id="PTHR43280:SF2">
    <property type="entry name" value="HTH-TYPE TRANSCRIPTIONAL REGULATOR EXSA"/>
    <property type="match status" value="1"/>
</dbReference>
<sequence length="186" mass="21814">MMNLYIKNMVCSRCIWAVKNILEEISIDFIYVELGVVRLNFNLTNEQKNKLNKKLKDLGFEILNDYQEKIIEKIKSIIISRIQTTKYNNINLSEEISQRLNKDYSFLSKLFSTTEGITIEQYIILQRIEKVKELLSYNEISLSEISYLLNYSSLSHLSSQFKRVTGLTPSQYKAKGLKLRKPLDKI</sequence>
<dbReference type="EMBL" id="PSZM01000034">
    <property type="protein sequence ID" value="PQL93475.1"/>
    <property type="molecule type" value="Genomic_DNA"/>
</dbReference>
<evidence type="ECO:0000256" key="2">
    <source>
        <dbReference type="ARBA" id="ARBA00023125"/>
    </source>
</evidence>
<dbReference type="InterPro" id="IPR009057">
    <property type="entry name" value="Homeodomain-like_sf"/>
</dbReference>
<gene>
    <name evidence="5" type="ORF">C4S77_04850</name>
</gene>
<dbReference type="InterPro" id="IPR018062">
    <property type="entry name" value="HTH_AraC-typ_CS"/>
</dbReference>
<keyword evidence="3" id="KW-0804">Transcription</keyword>
<dbReference type="PROSITE" id="PS00041">
    <property type="entry name" value="HTH_ARAC_FAMILY_1"/>
    <property type="match status" value="1"/>
</dbReference>
<keyword evidence="6" id="KW-1185">Reference proteome</keyword>
<evidence type="ECO:0000313" key="6">
    <source>
        <dbReference type="Proteomes" id="UP000238042"/>
    </source>
</evidence>
<organism evidence="5 6">
    <name type="scientific">Apibacter adventoris</name>
    <dbReference type="NCBI Taxonomy" id="1679466"/>
    <lineage>
        <taxon>Bacteria</taxon>
        <taxon>Pseudomonadati</taxon>
        <taxon>Bacteroidota</taxon>
        <taxon>Flavobacteriia</taxon>
        <taxon>Flavobacteriales</taxon>
        <taxon>Weeksellaceae</taxon>
        <taxon>Apibacter</taxon>
    </lineage>
</organism>
<dbReference type="Gene3D" id="1.10.10.60">
    <property type="entry name" value="Homeodomain-like"/>
    <property type="match status" value="1"/>
</dbReference>
<accession>A0A2S8AED9</accession>
<dbReference type="InterPro" id="IPR018060">
    <property type="entry name" value="HTH_AraC"/>
</dbReference>
<evidence type="ECO:0000256" key="1">
    <source>
        <dbReference type="ARBA" id="ARBA00023015"/>
    </source>
</evidence>